<dbReference type="GO" id="GO:0005886">
    <property type="term" value="C:plasma membrane"/>
    <property type="evidence" value="ECO:0007669"/>
    <property type="project" value="TreeGrafter"/>
</dbReference>
<dbReference type="GO" id="GO:0000287">
    <property type="term" value="F:magnesium ion binding"/>
    <property type="evidence" value="ECO:0007669"/>
    <property type="project" value="InterPro"/>
</dbReference>
<name>A0A919B0S0_9ACTN</name>
<evidence type="ECO:0000313" key="8">
    <source>
        <dbReference type="Proteomes" id="UP000638313"/>
    </source>
</evidence>
<comment type="caution">
    <text evidence="7">The sequence shown here is derived from an EMBL/GenBank/DDBJ whole genome shotgun (WGS) entry which is preliminary data.</text>
</comment>
<feature type="binding site" evidence="2">
    <location>
        <position position="109"/>
    </location>
    <ligand>
        <name>CoA</name>
        <dbReference type="ChEBI" id="CHEBI:57287"/>
    </ligand>
</feature>
<dbReference type="Pfam" id="PF17837">
    <property type="entry name" value="4PPT_N"/>
    <property type="match status" value="1"/>
</dbReference>
<dbReference type="InterPro" id="IPR041354">
    <property type="entry name" value="4PPT_N"/>
</dbReference>
<dbReference type="GO" id="GO:0009366">
    <property type="term" value="C:enterobactin synthetase complex"/>
    <property type="evidence" value="ECO:0007669"/>
    <property type="project" value="InterPro"/>
</dbReference>
<feature type="binding site" evidence="2">
    <location>
        <position position="213"/>
    </location>
    <ligand>
        <name>CoA</name>
        <dbReference type="ChEBI" id="CHEBI:57287"/>
    </ligand>
</feature>
<feature type="binding site" evidence="2">
    <location>
        <begin position="145"/>
        <end position="146"/>
    </location>
    <ligand>
        <name>CoA</name>
        <dbReference type="ChEBI" id="CHEBI:57287"/>
    </ligand>
</feature>
<dbReference type="Pfam" id="PF01648">
    <property type="entry name" value="ACPS"/>
    <property type="match status" value="1"/>
</dbReference>
<dbReference type="Proteomes" id="UP000638313">
    <property type="component" value="Unassembled WGS sequence"/>
</dbReference>
<keyword evidence="3" id="KW-0460">Magnesium</keyword>
<feature type="region of interest" description="Disordered" evidence="4">
    <location>
        <begin position="1"/>
        <end position="55"/>
    </location>
</feature>
<dbReference type="AlphaFoldDB" id="A0A919B0S0"/>
<evidence type="ECO:0000259" key="6">
    <source>
        <dbReference type="Pfam" id="PF17837"/>
    </source>
</evidence>
<dbReference type="InterPro" id="IPR003542">
    <property type="entry name" value="Enbac_synth_compD-like"/>
</dbReference>
<dbReference type="InterPro" id="IPR037143">
    <property type="entry name" value="4-PPantetheinyl_Trfase_dom_sf"/>
</dbReference>
<dbReference type="InterPro" id="IPR008278">
    <property type="entry name" value="4-PPantetheinyl_Trfase_dom"/>
</dbReference>
<evidence type="ECO:0000313" key="7">
    <source>
        <dbReference type="EMBL" id="GHF36047.1"/>
    </source>
</evidence>
<proteinExistence type="predicted"/>
<dbReference type="GO" id="GO:0008897">
    <property type="term" value="F:holo-[acyl-carrier-protein] synthase activity"/>
    <property type="evidence" value="ECO:0007669"/>
    <property type="project" value="InterPro"/>
</dbReference>
<keyword evidence="3" id="KW-0479">Metal-binding</keyword>
<feature type="compositionally biased region" description="Gly residues" evidence="4">
    <location>
        <begin position="1"/>
        <end position="13"/>
    </location>
</feature>
<dbReference type="PRINTS" id="PR01399">
    <property type="entry name" value="ENTSNTHTASED"/>
</dbReference>
<dbReference type="Gene3D" id="3.90.470.20">
    <property type="entry name" value="4'-phosphopantetheinyl transferase domain"/>
    <property type="match status" value="1"/>
</dbReference>
<organism evidence="7 8">
    <name type="scientific">Streptomyces mashuensis</name>
    <dbReference type="NCBI Taxonomy" id="33904"/>
    <lineage>
        <taxon>Bacteria</taxon>
        <taxon>Bacillati</taxon>
        <taxon>Actinomycetota</taxon>
        <taxon>Actinomycetes</taxon>
        <taxon>Kitasatosporales</taxon>
        <taxon>Streptomycetaceae</taxon>
        <taxon>Streptomyces</taxon>
    </lineage>
</organism>
<evidence type="ECO:0000259" key="5">
    <source>
        <dbReference type="Pfam" id="PF01648"/>
    </source>
</evidence>
<dbReference type="GO" id="GO:0009239">
    <property type="term" value="P:enterobactin biosynthetic process"/>
    <property type="evidence" value="ECO:0007669"/>
    <property type="project" value="InterPro"/>
</dbReference>
<reference evidence="7" key="2">
    <citation type="submission" date="2020-09" db="EMBL/GenBank/DDBJ databases">
        <authorList>
            <person name="Sun Q."/>
            <person name="Ohkuma M."/>
        </authorList>
    </citation>
    <scope>NUCLEOTIDE SEQUENCE</scope>
    <source>
        <strain evidence="7">JCM 4059</strain>
    </source>
</reference>
<keyword evidence="8" id="KW-1185">Reference proteome</keyword>
<feature type="binding site" evidence="2">
    <location>
        <position position="167"/>
    </location>
    <ligand>
        <name>CoA</name>
        <dbReference type="ChEBI" id="CHEBI:57287"/>
    </ligand>
</feature>
<dbReference type="PANTHER" id="PTHR38096">
    <property type="entry name" value="ENTEROBACTIN SYNTHASE COMPONENT D"/>
    <property type="match status" value="1"/>
</dbReference>
<accession>A0A919B0S0</accession>
<dbReference type="EMBL" id="BNBD01000002">
    <property type="protein sequence ID" value="GHF36047.1"/>
    <property type="molecule type" value="Genomic_DNA"/>
</dbReference>
<feature type="domain" description="4'-phosphopantetheinyl transferase N-terminal" evidence="6">
    <location>
        <begin position="89"/>
        <end position="156"/>
    </location>
</feature>
<gene>
    <name evidence="7" type="ORF">GCM10010218_16890</name>
</gene>
<feature type="binding site" evidence="3">
    <location>
        <position position="169"/>
    </location>
    <ligand>
        <name>Mg(2+)</name>
        <dbReference type="ChEBI" id="CHEBI:18420"/>
    </ligand>
</feature>
<feature type="binding site" evidence="2">
    <location>
        <position position="101"/>
    </location>
    <ligand>
        <name>CoA</name>
        <dbReference type="ChEBI" id="CHEBI:57287"/>
    </ligand>
</feature>
<dbReference type="PANTHER" id="PTHR38096:SF1">
    <property type="entry name" value="ENTEROBACTIN SYNTHASE COMPONENT D"/>
    <property type="match status" value="1"/>
</dbReference>
<feature type="binding site" evidence="2">
    <location>
        <position position="227"/>
    </location>
    <ligand>
        <name>CoA</name>
        <dbReference type="ChEBI" id="CHEBI:57287"/>
    </ligand>
</feature>
<evidence type="ECO:0000256" key="4">
    <source>
        <dbReference type="SAM" id="MobiDB-lite"/>
    </source>
</evidence>
<feature type="binding site" evidence="3">
    <location>
        <position position="167"/>
    </location>
    <ligand>
        <name>Mg(2+)</name>
        <dbReference type="ChEBI" id="CHEBI:18420"/>
    </ligand>
</feature>
<keyword evidence="1 7" id="KW-0808">Transferase</keyword>
<protein>
    <submittedName>
        <fullName evidence="7">4'-phosphopantetheinyl transferase</fullName>
    </submittedName>
</protein>
<evidence type="ECO:0000256" key="3">
    <source>
        <dbReference type="PIRSR" id="PIRSR603542-2"/>
    </source>
</evidence>
<feature type="domain" description="4'-phosphopantetheinyl transferase" evidence="5">
    <location>
        <begin position="164"/>
        <end position="245"/>
    </location>
</feature>
<sequence length="287" mass="30056">MGFPAGRGSGGPGRPRILFRAYDEPTGGQGSTNGGRTISGTETRAETEAEPAAGREGAAAEFLGALLIPGIEVVESFRDPDHVAGLFPEEAALVAGAVDKRRREFATVRACARTALGRLGVAPAPILPGQRGAPQWPAGVIGSMTHCEGYRAAAVARAADVLTVGVDAEVHAPLPNDGVRGLITRPEEHGPLARLAAARPGVHWDRLLFSAKESVYKAWFPLTTMWLDFQDAVLDLAADASGTEGTFRARILDPAPLRAATGGRLSGFEGRWAVRDGLVVTAISVPR</sequence>
<dbReference type="SUPFAM" id="SSF56214">
    <property type="entry name" value="4'-phosphopantetheinyl transferase"/>
    <property type="match status" value="1"/>
</dbReference>
<evidence type="ECO:0000256" key="1">
    <source>
        <dbReference type="ARBA" id="ARBA00022679"/>
    </source>
</evidence>
<comment type="cofactor">
    <cofactor evidence="3">
        <name>Mg(2+)</name>
        <dbReference type="ChEBI" id="CHEBI:18420"/>
    </cofactor>
</comment>
<feature type="binding site" evidence="3">
    <location>
        <position position="168"/>
    </location>
    <ligand>
        <name>Mg(2+)</name>
        <dbReference type="ChEBI" id="CHEBI:18420"/>
    </ligand>
</feature>
<reference evidence="7" key="1">
    <citation type="journal article" date="2014" name="Int. J. Syst. Evol. Microbiol.">
        <title>Complete genome sequence of Corynebacterium casei LMG S-19264T (=DSM 44701T), isolated from a smear-ripened cheese.</title>
        <authorList>
            <consortium name="US DOE Joint Genome Institute (JGI-PGF)"/>
            <person name="Walter F."/>
            <person name="Albersmeier A."/>
            <person name="Kalinowski J."/>
            <person name="Ruckert C."/>
        </authorList>
    </citation>
    <scope>NUCLEOTIDE SEQUENCE</scope>
    <source>
        <strain evidence="7">JCM 4059</strain>
    </source>
</reference>
<evidence type="ECO:0000256" key="2">
    <source>
        <dbReference type="PIRSR" id="PIRSR603542-1"/>
    </source>
</evidence>
<feature type="binding site" evidence="2">
    <location>
        <position position="217"/>
    </location>
    <ligand>
        <name>CoA</name>
        <dbReference type="ChEBI" id="CHEBI:57287"/>
    </ligand>
</feature>